<protein>
    <submittedName>
        <fullName evidence="2">Crotonase/enoyl-CoA hydratase family protein</fullName>
    </submittedName>
</protein>
<gene>
    <name evidence="2" type="ORF">HF526_22470</name>
</gene>
<name>A0ABX1SGQ8_9PSEU</name>
<proteinExistence type="inferred from homology"/>
<reference evidence="2 3" key="1">
    <citation type="submission" date="2020-04" db="EMBL/GenBank/DDBJ databases">
        <authorList>
            <person name="Klaysubun C."/>
            <person name="Duangmal K."/>
            <person name="Lipun K."/>
        </authorList>
    </citation>
    <scope>NUCLEOTIDE SEQUENCE [LARGE SCALE GENOMIC DNA]</scope>
    <source>
        <strain evidence="2 3">K10HN5</strain>
    </source>
</reference>
<dbReference type="EMBL" id="JAAXLA010000047">
    <property type="protein sequence ID" value="NMI00053.1"/>
    <property type="molecule type" value="Genomic_DNA"/>
</dbReference>
<dbReference type="Gene3D" id="3.90.226.10">
    <property type="entry name" value="2-enoyl-CoA Hydratase, Chain A, domain 1"/>
    <property type="match status" value="1"/>
</dbReference>
<keyword evidence="3" id="KW-1185">Reference proteome</keyword>
<comment type="similarity">
    <text evidence="1">Belongs to the enoyl-CoA hydratase/isomerase family.</text>
</comment>
<dbReference type="Proteomes" id="UP000820669">
    <property type="component" value="Unassembled WGS sequence"/>
</dbReference>
<dbReference type="Gene3D" id="1.10.12.10">
    <property type="entry name" value="Lyase 2-enoyl-coa Hydratase, Chain A, domain 2"/>
    <property type="match status" value="1"/>
</dbReference>
<organism evidence="2 3">
    <name type="scientific">Pseudonocardia acidicola</name>
    <dbReference type="NCBI Taxonomy" id="2724939"/>
    <lineage>
        <taxon>Bacteria</taxon>
        <taxon>Bacillati</taxon>
        <taxon>Actinomycetota</taxon>
        <taxon>Actinomycetes</taxon>
        <taxon>Pseudonocardiales</taxon>
        <taxon>Pseudonocardiaceae</taxon>
        <taxon>Pseudonocardia</taxon>
    </lineage>
</organism>
<dbReference type="NCBIfam" id="NF006109">
    <property type="entry name" value="PRK08260.1"/>
    <property type="match status" value="1"/>
</dbReference>
<comment type="caution">
    <text evidence="2">The sequence shown here is derived from an EMBL/GenBank/DDBJ whole genome shotgun (WGS) entry which is preliminary data.</text>
</comment>
<evidence type="ECO:0000313" key="3">
    <source>
        <dbReference type="Proteomes" id="UP000820669"/>
    </source>
</evidence>
<dbReference type="SUPFAM" id="SSF52096">
    <property type="entry name" value="ClpP/crotonase"/>
    <property type="match status" value="1"/>
</dbReference>
<dbReference type="RefSeq" id="WP_169383529.1">
    <property type="nucleotide sequence ID" value="NZ_JAAXLA010000047.1"/>
</dbReference>
<dbReference type="Pfam" id="PF00378">
    <property type="entry name" value="ECH_1"/>
    <property type="match status" value="1"/>
</dbReference>
<dbReference type="PANTHER" id="PTHR43684">
    <property type="match status" value="1"/>
</dbReference>
<dbReference type="PANTHER" id="PTHR43684:SF4">
    <property type="entry name" value="ENOYL-COA HYDRATASE_ISOMERASE FAMILY PROTEIN (AFU_ORTHOLOGUE AFUA_1G01890)"/>
    <property type="match status" value="1"/>
</dbReference>
<dbReference type="CDD" id="cd06558">
    <property type="entry name" value="crotonase-like"/>
    <property type="match status" value="1"/>
</dbReference>
<accession>A0ABX1SGQ8</accession>
<dbReference type="InterPro" id="IPR014748">
    <property type="entry name" value="Enoyl-CoA_hydra_C"/>
</dbReference>
<dbReference type="InterPro" id="IPR029045">
    <property type="entry name" value="ClpP/crotonase-like_dom_sf"/>
</dbReference>
<sequence>MGDYEQIRYEVADHVLTLTLDRPDRLNAFTGQMGEELRDAFDRADADDDVRAVVITGAGRGFCAGADLGGGGATFDYRARNTGNAHRDGGGRLTLRIFESTKPVIGAINGPAVGVGATMLLPMDVRLASADARFGFVFARRGIVPEAASSWFLPRVVGISRAMEWVSTGRVFDAEEALRGGLVRSVHAADELLPAAYALAAEIVEHAAPVSVALARQMMWRMLGADHPVEAHRVDSRAMVERGRSADAAEGIGAFLEKRPAVFPDRVSADMPAFYPWWPDRPFVPLPGADPGTPGG</sequence>
<dbReference type="InterPro" id="IPR051053">
    <property type="entry name" value="ECH/Chromodomain_protein"/>
</dbReference>
<evidence type="ECO:0000313" key="2">
    <source>
        <dbReference type="EMBL" id="NMI00053.1"/>
    </source>
</evidence>
<evidence type="ECO:0000256" key="1">
    <source>
        <dbReference type="ARBA" id="ARBA00005254"/>
    </source>
</evidence>
<dbReference type="InterPro" id="IPR001753">
    <property type="entry name" value="Enoyl-CoA_hydra/iso"/>
</dbReference>